<comment type="caution">
    <text evidence="2">The sequence shown here is derived from an EMBL/GenBank/DDBJ whole genome shotgun (WGS) entry which is preliminary data.</text>
</comment>
<evidence type="ECO:0000313" key="3">
    <source>
        <dbReference type="Proteomes" id="UP001175000"/>
    </source>
</evidence>
<feature type="compositionally biased region" description="Low complexity" evidence="1">
    <location>
        <begin position="205"/>
        <end position="215"/>
    </location>
</feature>
<dbReference type="EMBL" id="JAULSU010000006">
    <property type="protein sequence ID" value="KAK0614072.1"/>
    <property type="molecule type" value="Genomic_DNA"/>
</dbReference>
<organism evidence="2 3">
    <name type="scientific">Immersiella caudata</name>
    <dbReference type="NCBI Taxonomy" id="314043"/>
    <lineage>
        <taxon>Eukaryota</taxon>
        <taxon>Fungi</taxon>
        <taxon>Dikarya</taxon>
        <taxon>Ascomycota</taxon>
        <taxon>Pezizomycotina</taxon>
        <taxon>Sordariomycetes</taxon>
        <taxon>Sordariomycetidae</taxon>
        <taxon>Sordariales</taxon>
        <taxon>Lasiosphaeriaceae</taxon>
        <taxon>Immersiella</taxon>
    </lineage>
</organism>
<accession>A0AA39WES7</accession>
<keyword evidence="3" id="KW-1185">Reference proteome</keyword>
<evidence type="ECO:0000256" key="1">
    <source>
        <dbReference type="SAM" id="MobiDB-lite"/>
    </source>
</evidence>
<dbReference type="Proteomes" id="UP001175000">
    <property type="component" value="Unassembled WGS sequence"/>
</dbReference>
<dbReference type="AlphaFoldDB" id="A0AA39WES7"/>
<sequence>MAFWVVADPLEFQKERQENTLWKDLEVELAADDYRITRPDRESRFRATLNTFSCLADWSVGFMEFYLHFLGMRFDEAKLPGLLQATELCLFYTTEAREGLKAFPETLRRVVERMQGTLDRIQKLMDNGTNKTMKKFTAITSEDSSTRKIFAFITLILLPVSVVVSMSNSDHKFLVQTVLSTDMIKFNDALDSDAGPGSSNGNGTTGDNNKTPTSN</sequence>
<proteinExistence type="predicted"/>
<evidence type="ECO:0000313" key="2">
    <source>
        <dbReference type="EMBL" id="KAK0614072.1"/>
    </source>
</evidence>
<name>A0AA39WES7_9PEZI</name>
<protein>
    <submittedName>
        <fullName evidence="2">Uncharacterized protein</fullName>
    </submittedName>
</protein>
<gene>
    <name evidence="2" type="ORF">B0T14DRAFT_499425</name>
</gene>
<reference evidence="2" key="1">
    <citation type="submission" date="2023-06" db="EMBL/GenBank/DDBJ databases">
        <title>Genome-scale phylogeny and comparative genomics of the fungal order Sordariales.</title>
        <authorList>
            <consortium name="Lawrence Berkeley National Laboratory"/>
            <person name="Hensen N."/>
            <person name="Bonometti L."/>
            <person name="Westerberg I."/>
            <person name="Brannstrom I.O."/>
            <person name="Guillou S."/>
            <person name="Cros-Aarteil S."/>
            <person name="Calhoun S."/>
            <person name="Haridas S."/>
            <person name="Kuo A."/>
            <person name="Mondo S."/>
            <person name="Pangilinan J."/>
            <person name="Riley R."/>
            <person name="Labutti K."/>
            <person name="Andreopoulos B."/>
            <person name="Lipzen A."/>
            <person name="Chen C."/>
            <person name="Yanf M."/>
            <person name="Daum C."/>
            <person name="Ng V."/>
            <person name="Clum A."/>
            <person name="Steindorff A."/>
            <person name="Ohm R."/>
            <person name="Martin F."/>
            <person name="Silar P."/>
            <person name="Natvig D."/>
            <person name="Lalanne C."/>
            <person name="Gautier V."/>
            <person name="Ament-Velasquez S.L."/>
            <person name="Kruys A."/>
            <person name="Hutchinson M.I."/>
            <person name="Powell A.J."/>
            <person name="Barry K."/>
            <person name="Miller A.N."/>
            <person name="Grigoriev I.V."/>
            <person name="Debuchy R."/>
            <person name="Gladieux P."/>
            <person name="Thoren M.H."/>
            <person name="Johannesson H."/>
        </authorList>
    </citation>
    <scope>NUCLEOTIDE SEQUENCE</scope>
    <source>
        <strain evidence="2">CBS 606.72</strain>
    </source>
</reference>
<feature type="region of interest" description="Disordered" evidence="1">
    <location>
        <begin position="190"/>
        <end position="215"/>
    </location>
</feature>